<keyword evidence="5" id="KW-1185">Reference proteome</keyword>
<dbReference type="Proteomes" id="UP001196408">
    <property type="component" value="Unassembled WGS sequence"/>
</dbReference>
<dbReference type="EMBL" id="JAHOEF010000023">
    <property type="protein sequence ID" value="MBV3382608.1"/>
    <property type="molecule type" value="Genomic_DNA"/>
</dbReference>
<evidence type="ECO:0000313" key="3">
    <source>
        <dbReference type="EMBL" id="MBV3392701.1"/>
    </source>
</evidence>
<evidence type="ECO:0000313" key="5">
    <source>
        <dbReference type="Proteomes" id="UP001197492"/>
    </source>
</evidence>
<feature type="transmembrane region" description="Helical" evidence="1">
    <location>
        <begin position="26"/>
        <end position="45"/>
    </location>
</feature>
<protein>
    <recommendedName>
        <fullName evidence="6">PpiC domain-containing protein</fullName>
    </recommendedName>
</protein>
<organism evidence="2 4">
    <name type="scientific">Catenibacterium mitsuokai</name>
    <dbReference type="NCBI Taxonomy" id="100886"/>
    <lineage>
        <taxon>Bacteria</taxon>
        <taxon>Bacillati</taxon>
        <taxon>Bacillota</taxon>
        <taxon>Erysipelotrichia</taxon>
        <taxon>Erysipelotrichales</taxon>
        <taxon>Coprobacillaceae</taxon>
        <taxon>Catenibacterium</taxon>
    </lineage>
</organism>
<evidence type="ECO:0000313" key="4">
    <source>
        <dbReference type="Proteomes" id="UP001196408"/>
    </source>
</evidence>
<keyword evidence="1" id="KW-0812">Transmembrane</keyword>
<comment type="caution">
    <text evidence="2">The sequence shown here is derived from an EMBL/GenBank/DDBJ whole genome shotgun (WGS) entry which is preliminary data.</text>
</comment>
<evidence type="ECO:0000313" key="2">
    <source>
        <dbReference type="EMBL" id="MBV3382608.1"/>
    </source>
</evidence>
<dbReference type="AlphaFoldDB" id="A0AAW4MR26"/>
<keyword evidence="1" id="KW-1133">Transmembrane helix</keyword>
<evidence type="ECO:0000256" key="1">
    <source>
        <dbReference type="SAM" id="Phobius"/>
    </source>
</evidence>
<reference evidence="2 5" key="1">
    <citation type="submission" date="2021-06" db="EMBL/GenBank/DDBJ databases">
        <title>Collection of gut derived symbiotic bacterial strains cultured from healthy donors.</title>
        <authorList>
            <person name="Lin H."/>
            <person name="Littmann E."/>
            <person name="Pamer E.G."/>
        </authorList>
    </citation>
    <scope>NUCLEOTIDE SEQUENCE</scope>
    <source>
        <strain evidence="3 5">MSK.21.70</strain>
        <strain evidence="2">MSK.21.82</strain>
    </source>
</reference>
<keyword evidence="1" id="KW-0472">Membrane</keyword>
<accession>A0AAW4MR26</accession>
<proteinExistence type="predicted"/>
<dbReference type="EMBL" id="JAHOEL010000025">
    <property type="protein sequence ID" value="MBV3392701.1"/>
    <property type="molecule type" value="Genomic_DNA"/>
</dbReference>
<gene>
    <name evidence="2" type="ORF">KSV97_05060</name>
    <name evidence="3" type="ORF">KSW06_05425</name>
</gene>
<sequence>MRMAEYKQIHKVEVEKKPFKLTKKMIALLVIAIVLVVGVITAYIVTADKDGYTSSVKDGSTEVISGDVSVTKKGLYEYLLDNYGANEVLNEAYNKITAKEITDQDAIDAKVKEQKNRYAEYSGSFETYAKNQGYSDAKAFEKEVVVPEAKSELLEEKYLDTKFNDVCKKYNVSYLKIVEYSKESDALKALKTVTSADAMTALMNANSSSSTDLGFVCSKSATTTVDKKIIKALSKFTSLKTDGVYKEAVKLSTGKYAVVYVYNTDKSAQKNDIVENLLNLGDVKTDIESYYLKKYKFTVEDKKVKKQIKKISSKYVD</sequence>
<dbReference type="Proteomes" id="UP001197492">
    <property type="component" value="Unassembled WGS sequence"/>
</dbReference>
<evidence type="ECO:0008006" key="6">
    <source>
        <dbReference type="Google" id="ProtNLM"/>
    </source>
</evidence>
<name>A0AAW4MR26_9FIRM</name>